<name>A0ABS9L667_9MICC</name>
<reference evidence="1" key="1">
    <citation type="submission" date="2022-01" db="EMBL/GenBank/DDBJ databases">
        <authorList>
            <person name="Jo J.-H."/>
            <person name="Im W.-T."/>
        </authorList>
    </citation>
    <scope>NUCLEOTIDE SEQUENCE</scope>
    <source>
        <strain evidence="1">I2-34</strain>
    </source>
</reference>
<evidence type="ECO:0000313" key="1">
    <source>
        <dbReference type="EMBL" id="MCG2622170.1"/>
    </source>
</evidence>
<comment type="caution">
    <text evidence="1">The sequence shown here is derived from an EMBL/GenBank/DDBJ whole genome shotgun (WGS) entry which is preliminary data.</text>
</comment>
<organism evidence="1 2">
    <name type="scientific">Arthrobacter hankyongi</name>
    <dbReference type="NCBI Taxonomy" id="2904801"/>
    <lineage>
        <taxon>Bacteria</taxon>
        <taxon>Bacillati</taxon>
        <taxon>Actinomycetota</taxon>
        <taxon>Actinomycetes</taxon>
        <taxon>Micrococcales</taxon>
        <taxon>Micrococcaceae</taxon>
        <taxon>Arthrobacter</taxon>
    </lineage>
</organism>
<evidence type="ECO:0000313" key="2">
    <source>
        <dbReference type="Proteomes" id="UP001165368"/>
    </source>
</evidence>
<sequence>MGGRRQHRRRGGRRAQVRVWGAIFRDHDAAAIIREFKERSANGTRIFEDRQDLKPVAATLCENSMVLLRYEIKKQVEVGTNEFVVDAASGPPKPRGAGIR</sequence>
<accession>A0ABS9L667</accession>
<gene>
    <name evidence="1" type="ORF">LVY72_09590</name>
</gene>
<dbReference type="EMBL" id="JAKLTQ010000005">
    <property type="protein sequence ID" value="MCG2622170.1"/>
    <property type="molecule type" value="Genomic_DNA"/>
</dbReference>
<proteinExistence type="predicted"/>
<keyword evidence="2" id="KW-1185">Reference proteome</keyword>
<protein>
    <submittedName>
        <fullName evidence="1">Uncharacterized protein</fullName>
    </submittedName>
</protein>
<dbReference type="RefSeq" id="WP_237820216.1">
    <property type="nucleotide sequence ID" value="NZ_JAKLTQ010000005.1"/>
</dbReference>
<dbReference type="Proteomes" id="UP001165368">
    <property type="component" value="Unassembled WGS sequence"/>
</dbReference>